<dbReference type="Pfam" id="PF01625">
    <property type="entry name" value="PMSR"/>
    <property type="match status" value="1"/>
</dbReference>
<evidence type="ECO:0000256" key="2">
    <source>
        <dbReference type="ARBA" id="ARBA00023002"/>
    </source>
</evidence>
<dbReference type="EC" id="1.8.4.11" evidence="1"/>
<keyword evidence="2" id="KW-0560">Oxidoreductase</keyword>
<dbReference type="InterPro" id="IPR036509">
    <property type="entry name" value="Met_Sox_Rdtase_MsrA_sf"/>
</dbReference>
<comment type="catalytic activity">
    <reaction evidence="4">
        <text>[thioredoxin]-disulfide + L-methionine + H2O = L-methionine (S)-S-oxide + [thioredoxin]-dithiol</text>
        <dbReference type="Rhea" id="RHEA:19993"/>
        <dbReference type="Rhea" id="RHEA-COMP:10698"/>
        <dbReference type="Rhea" id="RHEA-COMP:10700"/>
        <dbReference type="ChEBI" id="CHEBI:15377"/>
        <dbReference type="ChEBI" id="CHEBI:29950"/>
        <dbReference type="ChEBI" id="CHEBI:50058"/>
        <dbReference type="ChEBI" id="CHEBI:57844"/>
        <dbReference type="ChEBI" id="CHEBI:58772"/>
        <dbReference type="EC" id="1.8.4.11"/>
    </reaction>
</comment>
<dbReference type="Proteomes" id="UP000237640">
    <property type="component" value="Unassembled WGS sequence"/>
</dbReference>
<dbReference type="PANTHER" id="PTHR43774">
    <property type="entry name" value="PEPTIDE METHIONINE SULFOXIDE REDUCTASE"/>
    <property type="match status" value="1"/>
</dbReference>
<proteinExistence type="predicted"/>
<dbReference type="GO" id="GO:0008113">
    <property type="term" value="F:peptide-methionine (S)-S-oxide reductase activity"/>
    <property type="evidence" value="ECO:0007669"/>
    <property type="project" value="UniProtKB-EC"/>
</dbReference>
<sequence>MKDMSIKKVGLGGGCHWCTEAVFSSLKDVIQVEQGFISSVEESEFSEAVIVHFNEARISLKDLIEIHLYTHKSTSNHSMRNKYRSAIYVFNLEDFEKSNFILDELKKEFEEDLVTQVVHFKSFKPSEKQFKDYYYSDSEKPFCTTYIVPKLSLLMRKYGKLTNIKKVEASIAPKATSK</sequence>
<evidence type="ECO:0000256" key="1">
    <source>
        <dbReference type="ARBA" id="ARBA00012502"/>
    </source>
</evidence>
<protein>
    <recommendedName>
        <fullName evidence="1">peptide-methionine (S)-S-oxide reductase</fullName>
        <ecNumber evidence="1">1.8.4.11</ecNumber>
    </recommendedName>
</protein>
<dbReference type="PANTHER" id="PTHR43774:SF1">
    <property type="entry name" value="PEPTIDE METHIONINE SULFOXIDE REDUCTASE MSRA 2"/>
    <property type="match status" value="1"/>
</dbReference>
<comment type="catalytic activity">
    <reaction evidence="3">
        <text>L-methionyl-[protein] + [thioredoxin]-disulfide + H2O = L-methionyl-(S)-S-oxide-[protein] + [thioredoxin]-dithiol</text>
        <dbReference type="Rhea" id="RHEA:14217"/>
        <dbReference type="Rhea" id="RHEA-COMP:10698"/>
        <dbReference type="Rhea" id="RHEA-COMP:10700"/>
        <dbReference type="Rhea" id="RHEA-COMP:12313"/>
        <dbReference type="Rhea" id="RHEA-COMP:12315"/>
        <dbReference type="ChEBI" id="CHEBI:15377"/>
        <dbReference type="ChEBI" id="CHEBI:16044"/>
        <dbReference type="ChEBI" id="CHEBI:29950"/>
        <dbReference type="ChEBI" id="CHEBI:44120"/>
        <dbReference type="ChEBI" id="CHEBI:50058"/>
        <dbReference type="EC" id="1.8.4.11"/>
    </reaction>
</comment>
<dbReference type="EMBL" id="PVYX01000002">
    <property type="protein sequence ID" value="PRX54301.1"/>
    <property type="molecule type" value="Genomic_DNA"/>
</dbReference>
<evidence type="ECO:0000313" key="7">
    <source>
        <dbReference type="Proteomes" id="UP000237640"/>
    </source>
</evidence>
<name>A0A2T0M9W4_9FLAO</name>
<dbReference type="InterPro" id="IPR002569">
    <property type="entry name" value="Met_Sox_Rdtase_MsrA_dom"/>
</dbReference>
<evidence type="ECO:0000313" key="6">
    <source>
        <dbReference type="EMBL" id="PRX54301.1"/>
    </source>
</evidence>
<evidence type="ECO:0000256" key="3">
    <source>
        <dbReference type="ARBA" id="ARBA00047806"/>
    </source>
</evidence>
<evidence type="ECO:0000259" key="5">
    <source>
        <dbReference type="Pfam" id="PF01625"/>
    </source>
</evidence>
<evidence type="ECO:0000256" key="4">
    <source>
        <dbReference type="ARBA" id="ARBA00048782"/>
    </source>
</evidence>
<organism evidence="6 7">
    <name type="scientific">Flagellimonas meridianipacifica</name>
    <dbReference type="NCBI Taxonomy" id="1080225"/>
    <lineage>
        <taxon>Bacteria</taxon>
        <taxon>Pseudomonadati</taxon>
        <taxon>Bacteroidota</taxon>
        <taxon>Flavobacteriia</taxon>
        <taxon>Flavobacteriales</taxon>
        <taxon>Flavobacteriaceae</taxon>
        <taxon>Flagellimonas</taxon>
    </lineage>
</organism>
<feature type="domain" description="Peptide methionine sulphoxide reductase MsrA" evidence="5">
    <location>
        <begin position="9"/>
        <end position="143"/>
    </location>
</feature>
<comment type="caution">
    <text evidence="6">The sequence shown here is derived from an EMBL/GenBank/DDBJ whole genome shotgun (WGS) entry which is preliminary data.</text>
</comment>
<accession>A0A2T0M9W4</accession>
<dbReference type="SUPFAM" id="SSF55068">
    <property type="entry name" value="Peptide methionine sulfoxide reductase"/>
    <property type="match status" value="1"/>
</dbReference>
<gene>
    <name evidence="6" type="ORF">CLV81_2701</name>
</gene>
<keyword evidence="7" id="KW-1185">Reference proteome</keyword>
<dbReference type="Gene3D" id="3.30.1060.10">
    <property type="entry name" value="Peptide methionine sulphoxide reductase MsrA"/>
    <property type="match status" value="1"/>
</dbReference>
<reference evidence="6 7" key="1">
    <citation type="submission" date="2018-03" db="EMBL/GenBank/DDBJ databases">
        <title>Genomic Encyclopedia of Archaeal and Bacterial Type Strains, Phase II (KMG-II): from individual species to whole genera.</title>
        <authorList>
            <person name="Goeker M."/>
        </authorList>
    </citation>
    <scope>NUCLEOTIDE SEQUENCE [LARGE SCALE GENOMIC DNA]</scope>
    <source>
        <strain evidence="6 7">DSM 25027</strain>
    </source>
</reference>
<dbReference type="AlphaFoldDB" id="A0A2T0M9W4"/>